<protein>
    <submittedName>
        <fullName evidence="3">Cytochrome P450</fullName>
    </submittedName>
</protein>
<dbReference type="GO" id="GO:0005506">
    <property type="term" value="F:iron ion binding"/>
    <property type="evidence" value="ECO:0007669"/>
    <property type="project" value="InterPro"/>
</dbReference>
<feature type="region of interest" description="Disordered" evidence="2">
    <location>
        <begin position="124"/>
        <end position="158"/>
    </location>
</feature>
<reference evidence="3 4" key="1">
    <citation type="submission" date="2018-03" db="EMBL/GenBank/DDBJ databases">
        <title>Genomic Encyclopedia of Archaeal and Bacterial Type Strains, Phase II (KMG-II): from individual species to whole genera.</title>
        <authorList>
            <person name="Goeker M."/>
        </authorList>
    </citation>
    <scope>NUCLEOTIDE SEQUENCE [LARGE SCALE GENOMIC DNA]</scope>
    <source>
        <strain evidence="3 4">DSM 44720</strain>
    </source>
</reference>
<dbReference type="AlphaFoldDB" id="A0A2T0T584"/>
<dbReference type="EMBL" id="PVTF01000006">
    <property type="protein sequence ID" value="PRY40791.1"/>
    <property type="molecule type" value="Genomic_DNA"/>
</dbReference>
<dbReference type="OrthoDB" id="502624at2"/>
<proteinExistence type="inferred from homology"/>
<dbReference type="Proteomes" id="UP000239494">
    <property type="component" value="Unassembled WGS sequence"/>
</dbReference>
<feature type="compositionally biased region" description="Gly residues" evidence="2">
    <location>
        <begin position="137"/>
        <end position="158"/>
    </location>
</feature>
<dbReference type="InterPro" id="IPR036396">
    <property type="entry name" value="Cyt_P450_sf"/>
</dbReference>
<dbReference type="GO" id="GO:0016705">
    <property type="term" value="F:oxidoreductase activity, acting on paired donors, with incorporation or reduction of molecular oxygen"/>
    <property type="evidence" value="ECO:0007669"/>
    <property type="project" value="InterPro"/>
</dbReference>
<name>A0A2T0T584_9PSEU</name>
<dbReference type="PANTHER" id="PTHR46696:SF1">
    <property type="entry name" value="CYTOCHROME P450 YJIB-RELATED"/>
    <property type="match status" value="1"/>
</dbReference>
<dbReference type="Gene3D" id="1.10.630.10">
    <property type="entry name" value="Cytochrome P450"/>
    <property type="match status" value="1"/>
</dbReference>
<dbReference type="PRINTS" id="PR00359">
    <property type="entry name" value="BP450"/>
</dbReference>
<dbReference type="Pfam" id="PF00067">
    <property type="entry name" value="p450"/>
    <property type="match status" value="1"/>
</dbReference>
<evidence type="ECO:0000256" key="2">
    <source>
        <dbReference type="SAM" id="MobiDB-lite"/>
    </source>
</evidence>
<dbReference type="PANTHER" id="PTHR46696">
    <property type="entry name" value="P450, PUTATIVE (EUROFUNG)-RELATED"/>
    <property type="match status" value="1"/>
</dbReference>
<dbReference type="InterPro" id="IPR001128">
    <property type="entry name" value="Cyt_P450"/>
</dbReference>
<dbReference type="GO" id="GO:0020037">
    <property type="term" value="F:heme binding"/>
    <property type="evidence" value="ECO:0007669"/>
    <property type="project" value="InterPro"/>
</dbReference>
<keyword evidence="4" id="KW-1185">Reference proteome</keyword>
<organism evidence="3 4">
    <name type="scientific">Umezawaea tangerina</name>
    <dbReference type="NCBI Taxonomy" id="84725"/>
    <lineage>
        <taxon>Bacteria</taxon>
        <taxon>Bacillati</taxon>
        <taxon>Actinomycetota</taxon>
        <taxon>Actinomycetes</taxon>
        <taxon>Pseudonocardiales</taxon>
        <taxon>Pseudonocardiaceae</taxon>
        <taxon>Umezawaea</taxon>
    </lineage>
</organism>
<sequence length="425" mass="44920">MTSTLDLRGEDFLGDPQGVLRGLREADWFAETAMGPAILRYDEVRALLSSWSLRTPGVDFLAAQGITDGPVVEAVRGFLLSADGDDHQRVRRSVGKAFTVRRVEDFRCLAGDLADELVAGLGKRAGQGAGTTRNEGPGSGLGSGPGNGPGGGPGSGVESGGGFDFVEGFAQPFALGALCRFVGIPEDVRREVGEWTADVGLVFGLGVAEHVPRIEAALENLHGFIDDLLDQRRRSPQDDLLSALVDQSLTEAELRSLVITLLSAGHGSVRHQLGNAMAAFLAHPDQWRLLAADPSLAEQAAEEVVRHSPSALLGLPRVVKEDIRVNGTTFAAGSWVLPVTGSANRDAAVYDEPDRLDITVARTAHLTYGGGIHYCLGAALARVELQEALPRLAAAMPDVRADGPAKWLPPNEVGYGPLSLPLRTP</sequence>
<evidence type="ECO:0000256" key="1">
    <source>
        <dbReference type="ARBA" id="ARBA00010617"/>
    </source>
</evidence>
<gene>
    <name evidence="3" type="ORF">CLV43_106532</name>
</gene>
<dbReference type="InterPro" id="IPR002397">
    <property type="entry name" value="Cyt_P450_B"/>
</dbReference>
<dbReference type="RefSeq" id="WP_106189286.1">
    <property type="nucleotide sequence ID" value="NZ_PVTF01000006.1"/>
</dbReference>
<evidence type="ECO:0000313" key="3">
    <source>
        <dbReference type="EMBL" id="PRY40791.1"/>
    </source>
</evidence>
<comment type="caution">
    <text evidence="3">The sequence shown here is derived from an EMBL/GenBank/DDBJ whole genome shotgun (WGS) entry which is preliminary data.</text>
</comment>
<comment type="similarity">
    <text evidence="1">Belongs to the cytochrome P450 family.</text>
</comment>
<accession>A0A2T0T584</accession>
<dbReference type="SUPFAM" id="SSF48264">
    <property type="entry name" value="Cytochrome P450"/>
    <property type="match status" value="1"/>
</dbReference>
<evidence type="ECO:0000313" key="4">
    <source>
        <dbReference type="Proteomes" id="UP000239494"/>
    </source>
</evidence>
<dbReference type="GO" id="GO:0004497">
    <property type="term" value="F:monooxygenase activity"/>
    <property type="evidence" value="ECO:0007669"/>
    <property type="project" value="InterPro"/>
</dbReference>